<protein>
    <submittedName>
        <fullName evidence="3">Putative multidrug efflux system, outer membrane subunit (Efflux pump component) (TolC family)</fullName>
    </submittedName>
</protein>
<name>A0A1S7S1P4_9HYPH</name>
<organism evidence="3 4">
    <name type="scientific">Agrobacterium deltaense Zutra 3/1</name>
    <dbReference type="NCBI Taxonomy" id="1183427"/>
    <lineage>
        <taxon>Bacteria</taxon>
        <taxon>Pseudomonadati</taxon>
        <taxon>Pseudomonadota</taxon>
        <taxon>Alphaproteobacteria</taxon>
        <taxon>Hyphomicrobiales</taxon>
        <taxon>Rhizobiaceae</taxon>
        <taxon>Rhizobium/Agrobacterium group</taxon>
        <taxon>Agrobacterium</taxon>
    </lineage>
</organism>
<dbReference type="Gene3D" id="2.20.200.10">
    <property type="entry name" value="Outer membrane efflux proteins (OEP)"/>
    <property type="match status" value="1"/>
</dbReference>
<dbReference type="NCBIfam" id="TIGR01845">
    <property type="entry name" value="outer_NodT"/>
    <property type="match status" value="1"/>
</dbReference>
<dbReference type="Gene3D" id="1.20.1600.10">
    <property type="entry name" value="Outer membrane efflux proteins (OEP)"/>
    <property type="match status" value="1"/>
</dbReference>
<evidence type="ECO:0000256" key="2">
    <source>
        <dbReference type="RuleBase" id="RU362097"/>
    </source>
</evidence>
<comment type="similarity">
    <text evidence="1 2">Belongs to the outer membrane factor (OMF) (TC 1.B.17) family.</text>
</comment>
<dbReference type="PANTHER" id="PTHR30203:SF25">
    <property type="entry name" value="OUTER MEMBRANE PROTEIN-RELATED"/>
    <property type="match status" value="1"/>
</dbReference>
<dbReference type="PANTHER" id="PTHR30203">
    <property type="entry name" value="OUTER MEMBRANE CATION EFFLUX PROTEIN"/>
    <property type="match status" value="1"/>
</dbReference>
<dbReference type="InterPro" id="IPR003423">
    <property type="entry name" value="OMP_efflux"/>
</dbReference>
<keyword evidence="2" id="KW-0812">Transmembrane</keyword>
<gene>
    <name evidence="3" type="ORF">AGR7C_pAt0030</name>
</gene>
<dbReference type="Proteomes" id="UP000191987">
    <property type="component" value="Unassembled WGS sequence"/>
</dbReference>
<dbReference type="AlphaFoldDB" id="A0A1S7S1P4"/>
<dbReference type="InterPro" id="IPR010131">
    <property type="entry name" value="MdtP/NodT-like"/>
</dbReference>
<keyword evidence="2" id="KW-0472">Membrane</keyword>
<keyword evidence="2" id="KW-1134">Transmembrane beta strand</keyword>
<evidence type="ECO:0000313" key="3">
    <source>
        <dbReference type="EMBL" id="CUX61252.1"/>
    </source>
</evidence>
<reference evidence="3 4" key="1">
    <citation type="submission" date="2016-01" db="EMBL/GenBank/DDBJ databases">
        <authorList>
            <person name="Oliw E.H."/>
        </authorList>
    </citation>
    <scope>NUCLEOTIDE SEQUENCE [LARGE SCALE GENOMIC DNA]</scope>
    <source>
        <strain evidence="3 4">Zutra 3-1</strain>
    </source>
</reference>
<evidence type="ECO:0000313" key="4">
    <source>
        <dbReference type="Proteomes" id="UP000191987"/>
    </source>
</evidence>
<keyword evidence="2" id="KW-0564">Palmitate</keyword>
<dbReference type="EMBL" id="FBWG01000049">
    <property type="protein sequence ID" value="CUX61252.1"/>
    <property type="molecule type" value="Genomic_DNA"/>
</dbReference>
<sequence>MLNPTFKRGLATCVKASSASILAVLLAGCVVGPDYQKPNLVVPASWGGGTKARAAANKPNLMEWWRQLNDPLLNTLVAQAVDGNLDVASAKARIREARATYRQQTGAFYPSVNGSASGTRNRTASSGETAVYNQAQAGFDASWEIDLFGGNRRSAEAARYAAQAADEDLADTLVTLIGDVTSYYVQARQYQALVALSARTAKSQRQSAVLTRDQVQAGAATGVDSATAEGQAASTEADIPSYRISYMQSVNRLAVLLGKAPSELQPLMAKSGKIPSPRMVADIGIPADVVANRPDVRSAERALAQYTAKIGKAEADRYPSISLTGDIATTASSISDLGKKSTISWAFGPSLSIPIFQGGQLKAAVDVAKAQRDQYFVAYQSAVLSAMEDVENAVVALTQSQQRRARLSASVAAYRRAAELSRQLNVDGAIDRLDVLEAERSLYSAEEDLISSQANIATYYIALHKALGGGWTGTVNVDKPAVVDPASGPRVAMR</sequence>
<dbReference type="SUPFAM" id="SSF56954">
    <property type="entry name" value="Outer membrane efflux proteins (OEP)"/>
    <property type="match status" value="1"/>
</dbReference>
<comment type="subcellular location">
    <subcellularLocation>
        <location evidence="2">Cell membrane</location>
        <topology evidence="2">Lipid-anchor</topology>
    </subcellularLocation>
</comment>
<dbReference type="GO" id="GO:0015562">
    <property type="term" value="F:efflux transmembrane transporter activity"/>
    <property type="evidence" value="ECO:0007669"/>
    <property type="project" value="InterPro"/>
</dbReference>
<proteinExistence type="inferred from homology"/>
<dbReference type="RefSeq" id="WP_080821123.1">
    <property type="nucleotide sequence ID" value="NZ_LT009750.1"/>
</dbReference>
<dbReference type="GO" id="GO:0005886">
    <property type="term" value="C:plasma membrane"/>
    <property type="evidence" value="ECO:0007669"/>
    <property type="project" value="UniProtKB-SubCell"/>
</dbReference>
<keyword evidence="2" id="KW-0449">Lipoprotein</keyword>
<dbReference type="Pfam" id="PF02321">
    <property type="entry name" value="OEP"/>
    <property type="match status" value="2"/>
</dbReference>
<evidence type="ECO:0000256" key="1">
    <source>
        <dbReference type="ARBA" id="ARBA00007613"/>
    </source>
</evidence>
<dbReference type="PROSITE" id="PS51257">
    <property type="entry name" value="PROKAR_LIPOPROTEIN"/>
    <property type="match status" value="1"/>
</dbReference>
<accession>A0A1S7S1P4</accession>